<organism evidence="1 2">
    <name type="scientific">Labrys miyagiensis</name>
    <dbReference type="NCBI Taxonomy" id="346912"/>
    <lineage>
        <taxon>Bacteria</taxon>
        <taxon>Pseudomonadati</taxon>
        <taxon>Pseudomonadota</taxon>
        <taxon>Alphaproteobacteria</taxon>
        <taxon>Hyphomicrobiales</taxon>
        <taxon>Xanthobacteraceae</taxon>
        <taxon>Labrys</taxon>
    </lineage>
</organism>
<protein>
    <submittedName>
        <fullName evidence="1">Uncharacterized protein</fullName>
    </submittedName>
</protein>
<reference evidence="2" key="1">
    <citation type="journal article" date="2019" name="Int. J. Syst. Evol. Microbiol.">
        <title>The Global Catalogue of Microorganisms (GCM) 10K type strain sequencing project: providing services to taxonomists for standard genome sequencing and annotation.</title>
        <authorList>
            <consortium name="The Broad Institute Genomics Platform"/>
            <consortium name="The Broad Institute Genome Sequencing Center for Infectious Disease"/>
            <person name="Wu L."/>
            <person name="Ma J."/>
        </authorList>
    </citation>
    <scope>NUCLEOTIDE SEQUENCE [LARGE SCALE GENOMIC DNA]</scope>
    <source>
        <strain evidence="2">NBRC 101365</strain>
    </source>
</reference>
<evidence type="ECO:0000313" key="1">
    <source>
        <dbReference type="EMBL" id="GLS19582.1"/>
    </source>
</evidence>
<evidence type="ECO:0000313" key="2">
    <source>
        <dbReference type="Proteomes" id="UP001156882"/>
    </source>
</evidence>
<dbReference type="InterPro" id="IPR036237">
    <property type="entry name" value="Xyl_isomerase-like_sf"/>
</dbReference>
<keyword evidence="2" id="KW-1185">Reference proteome</keyword>
<dbReference type="Proteomes" id="UP001156882">
    <property type="component" value="Unassembled WGS sequence"/>
</dbReference>
<proteinExistence type="predicted"/>
<dbReference type="SUPFAM" id="SSF51658">
    <property type="entry name" value="Xylose isomerase-like"/>
    <property type="match status" value="1"/>
</dbReference>
<name>A0ABQ6CIY5_9HYPH</name>
<comment type="caution">
    <text evidence="1">The sequence shown here is derived from an EMBL/GenBank/DDBJ whole genome shotgun (WGS) entry which is preliminary data.</text>
</comment>
<dbReference type="Gene3D" id="3.20.20.150">
    <property type="entry name" value="Divalent-metal-dependent TIM barrel enzymes"/>
    <property type="match status" value="1"/>
</dbReference>
<accession>A0ABQ6CIY5</accession>
<gene>
    <name evidence="1" type="ORF">GCM10007874_25990</name>
</gene>
<dbReference type="EMBL" id="BSPC01000023">
    <property type="protein sequence ID" value="GLS19582.1"/>
    <property type="molecule type" value="Genomic_DNA"/>
</dbReference>
<sequence>MLGQGICDLPAVVDVAAAGLNFNGWLVPEEESDQAAADPAAAVKANRETLRSYVA</sequence>